<dbReference type="AlphaFoldDB" id="A0A074ZME0"/>
<keyword evidence="2" id="KW-0677">Repeat</keyword>
<dbReference type="GeneID" id="20318788"/>
<dbReference type="CTD" id="20318788"/>
<organism evidence="5 6">
    <name type="scientific">Opisthorchis viverrini</name>
    <name type="common">Southeast Asian liver fluke</name>
    <dbReference type="NCBI Taxonomy" id="6198"/>
    <lineage>
        <taxon>Eukaryota</taxon>
        <taxon>Metazoa</taxon>
        <taxon>Spiralia</taxon>
        <taxon>Lophotrochozoa</taxon>
        <taxon>Platyhelminthes</taxon>
        <taxon>Trematoda</taxon>
        <taxon>Digenea</taxon>
        <taxon>Opisthorchiida</taxon>
        <taxon>Opisthorchiata</taxon>
        <taxon>Opisthorchiidae</taxon>
        <taxon>Opisthorchis</taxon>
    </lineage>
</organism>
<dbReference type="STRING" id="6198.A0A074ZME0"/>
<keyword evidence="1" id="KW-0853">WD repeat</keyword>
<dbReference type="Pfam" id="PF12265">
    <property type="entry name" value="CAF1C_H4-bd"/>
    <property type="match status" value="1"/>
</dbReference>
<evidence type="ECO:0000256" key="3">
    <source>
        <dbReference type="SAM" id="MobiDB-lite"/>
    </source>
</evidence>
<dbReference type="EMBL" id="KL596696">
    <property type="protein sequence ID" value="KER28558.1"/>
    <property type="molecule type" value="Genomic_DNA"/>
</dbReference>
<evidence type="ECO:0000313" key="5">
    <source>
        <dbReference type="EMBL" id="KER28558.1"/>
    </source>
</evidence>
<dbReference type="Proteomes" id="UP000054324">
    <property type="component" value="Unassembled WGS sequence"/>
</dbReference>
<proteinExistence type="predicted"/>
<reference evidence="5 6" key="1">
    <citation type="submission" date="2013-11" db="EMBL/GenBank/DDBJ databases">
        <title>Opisthorchis viverrini - life in the bile duct.</title>
        <authorList>
            <person name="Young N.D."/>
            <person name="Nagarajan N."/>
            <person name="Lin S.J."/>
            <person name="Korhonen P.K."/>
            <person name="Jex A.R."/>
            <person name="Hall R.S."/>
            <person name="Safavi-Hemami H."/>
            <person name="Kaewkong W."/>
            <person name="Bertrand D."/>
            <person name="Gao S."/>
            <person name="Seet Q."/>
            <person name="Wongkham S."/>
            <person name="Teh B.T."/>
            <person name="Wongkham C."/>
            <person name="Intapan P.M."/>
            <person name="Maleewong W."/>
            <person name="Yang X."/>
            <person name="Hu M."/>
            <person name="Wang Z."/>
            <person name="Hofmann A."/>
            <person name="Sternberg P.W."/>
            <person name="Tan P."/>
            <person name="Wang J."/>
            <person name="Gasser R.B."/>
        </authorList>
    </citation>
    <scope>NUCLEOTIDE SEQUENCE [LARGE SCALE GENOMIC DNA]</scope>
</reference>
<name>A0A074ZME0_OPIVI</name>
<dbReference type="Gene3D" id="2.130.10.10">
    <property type="entry name" value="YVTN repeat-like/Quinoprotein amine dehydrogenase"/>
    <property type="match status" value="1"/>
</dbReference>
<dbReference type="InterPro" id="IPR050459">
    <property type="entry name" value="WD_repeat_RBAP46/RBAP48/MSI1"/>
</dbReference>
<gene>
    <name evidence="5" type="ORF">T265_04606</name>
</gene>
<dbReference type="InterPro" id="IPR022052">
    <property type="entry name" value="Histone-bd_RBBP4-like_N"/>
</dbReference>
<dbReference type="PANTHER" id="PTHR22850">
    <property type="entry name" value="WD40 REPEAT FAMILY"/>
    <property type="match status" value="1"/>
</dbReference>
<feature type="domain" description="Histone-binding protein RBBP4-like N-terminal" evidence="4">
    <location>
        <begin position="45"/>
        <end position="79"/>
    </location>
</feature>
<dbReference type="KEGG" id="ovi:T265_04606"/>
<keyword evidence="6" id="KW-1185">Reference proteome</keyword>
<sequence length="165" mass="18696">MEKKCAVLVRYAHVSLFRMAEPNRSVATQCQTVGPCSIFLTYFTAFRTDQDVSLHRLILGTHTSDEQNHLLIVTVHLPNDQAQFDASAYDSERGEYGGFYFAHGKLEITMKINHEGEVNRARYMPQNPDIIATKTPSGDVLIFEYPRHPSKTSPEHGCQPDLRLT</sequence>
<dbReference type="InterPro" id="IPR015943">
    <property type="entry name" value="WD40/YVTN_repeat-like_dom_sf"/>
</dbReference>
<evidence type="ECO:0000256" key="2">
    <source>
        <dbReference type="ARBA" id="ARBA00022737"/>
    </source>
</evidence>
<evidence type="ECO:0000313" key="6">
    <source>
        <dbReference type="Proteomes" id="UP000054324"/>
    </source>
</evidence>
<feature type="region of interest" description="Disordered" evidence="3">
    <location>
        <begin position="146"/>
        <end position="165"/>
    </location>
</feature>
<protein>
    <recommendedName>
        <fullName evidence="4">Histone-binding protein RBBP4-like N-terminal domain-containing protein</fullName>
    </recommendedName>
</protein>
<evidence type="ECO:0000259" key="4">
    <source>
        <dbReference type="Pfam" id="PF12265"/>
    </source>
</evidence>
<accession>A0A074ZME0</accession>
<dbReference type="OrthoDB" id="427795at2759"/>
<evidence type="ECO:0000256" key="1">
    <source>
        <dbReference type="ARBA" id="ARBA00022574"/>
    </source>
</evidence>
<dbReference type="RefSeq" id="XP_009167652.1">
    <property type="nucleotide sequence ID" value="XM_009169388.1"/>
</dbReference>